<proteinExistence type="predicted"/>
<dbReference type="Gene3D" id="2.50.20.10">
    <property type="entry name" value="Lipoprotein localisation LolA/LolB/LppX"/>
    <property type="match status" value="1"/>
</dbReference>
<dbReference type="AlphaFoldDB" id="A0A7V4G768"/>
<comment type="caution">
    <text evidence="1">The sequence shown here is derived from an EMBL/GenBank/DDBJ whole genome shotgun (WGS) entry which is preliminary data.</text>
</comment>
<organism evidence="1">
    <name type="scientific">Desulfobacca acetoxidans</name>
    <dbReference type="NCBI Taxonomy" id="60893"/>
    <lineage>
        <taxon>Bacteria</taxon>
        <taxon>Pseudomonadati</taxon>
        <taxon>Thermodesulfobacteriota</taxon>
        <taxon>Desulfobaccia</taxon>
        <taxon>Desulfobaccales</taxon>
        <taxon>Desulfobaccaceae</taxon>
        <taxon>Desulfobacca</taxon>
    </lineage>
</organism>
<sequence>MVKAWLKLMVMVPWVLVLGLALPLAAAEFTAQMVLKDRDQVVPGRLYVKDGKLRHEFLDESGHTITIVRKDKRLIWVLMPFDKTYQEIRLGLRLPGQFLEIPPEVRSRRKTGTETLEGYQTEKYECLVPGGEWGLTRHTYWVSDKLGMPLKLSMPDKQITVEYRNIKEGPVADRLFEVPPGYRRIPGPGDRGRP</sequence>
<name>A0A7V4G768_9BACT</name>
<gene>
    <name evidence="1" type="ORF">ENT08_01625</name>
</gene>
<evidence type="ECO:0008006" key="2">
    <source>
        <dbReference type="Google" id="ProtNLM"/>
    </source>
</evidence>
<evidence type="ECO:0000313" key="1">
    <source>
        <dbReference type="EMBL" id="HGS04436.1"/>
    </source>
</evidence>
<accession>A0A7V4G768</accession>
<dbReference type="EMBL" id="DSXI01000092">
    <property type="protein sequence ID" value="HGS04436.1"/>
    <property type="molecule type" value="Genomic_DNA"/>
</dbReference>
<reference evidence="1" key="1">
    <citation type="journal article" date="2020" name="mSystems">
        <title>Genome- and Community-Level Interaction Insights into Carbon Utilization and Element Cycling Functions of Hydrothermarchaeota in Hydrothermal Sediment.</title>
        <authorList>
            <person name="Zhou Z."/>
            <person name="Liu Y."/>
            <person name="Xu W."/>
            <person name="Pan J."/>
            <person name="Luo Z.H."/>
            <person name="Li M."/>
        </authorList>
    </citation>
    <scope>NUCLEOTIDE SEQUENCE [LARGE SCALE GENOMIC DNA]</scope>
    <source>
        <strain evidence="1">SpSt-548</strain>
    </source>
</reference>
<protein>
    <recommendedName>
        <fullName evidence="2">DUF4412 domain-containing protein</fullName>
    </recommendedName>
</protein>